<evidence type="ECO:0000259" key="2">
    <source>
        <dbReference type="SMART" id="SM01177"/>
    </source>
</evidence>
<feature type="domain" description="Atos-like conserved" evidence="2">
    <location>
        <begin position="711"/>
        <end position="770"/>
    </location>
</feature>
<dbReference type="PANTHER" id="PTHR13199">
    <property type="entry name" value="GH03947P"/>
    <property type="match status" value="1"/>
</dbReference>
<gene>
    <name evidence="3" type="ORF">RN001_000897</name>
</gene>
<dbReference type="Pfam" id="PF13915">
    <property type="entry name" value="DUF4210"/>
    <property type="match status" value="1"/>
</dbReference>
<dbReference type="PANTHER" id="PTHR13199:SF11">
    <property type="entry name" value="PROTEIN ATOSSA"/>
    <property type="match status" value="1"/>
</dbReference>
<dbReference type="Pfam" id="PF13889">
    <property type="entry name" value="Chromosome_seg"/>
    <property type="match status" value="1"/>
</dbReference>
<dbReference type="AlphaFoldDB" id="A0AAN7SCG6"/>
<organism evidence="3 4">
    <name type="scientific">Aquatica leii</name>
    <dbReference type="NCBI Taxonomy" id="1421715"/>
    <lineage>
        <taxon>Eukaryota</taxon>
        <taxon>Metazoa</taxon>
        <taxon>Ecdysozoa</taxon>
        <taxon>Arthropoda</taxon>
        <taxon>Hexapoda</taxon>
        <taxon>Insecta</taxon>
        <taxon>Pterygota</taxon>
        <taxon>Neoptera</taxon>
        <taxon>Endopterygota</taxon>
        <taxon>Coleoptera</taxon>
        <taxon>Polyphaga</taxon>
        <taxon>Elateriformia</taxon>
        <taxon>Elateroidea</taxon>
        <taxon>Lampyridae</taxon>
        <taxon>Luciolinae</taxon>
        <taxon>Aquatica</taxon>
    </lineage>
</organism>
<dbReference type="InterPro" id="IPR025261">
    <property type="entry name" value="Atos-like_cons_dom"/>
</dbReference>
<proteinExistence type="inferred from homology"/>
<evidence type="ECO:0000256" key="1">
    <source>
        <dbReference type="ARBA" id="ARBA00034497"/>
    </source>
</evidence>
<comment type="caution">
    <text evidence="3">The sequence shown here is derived from an EMBL/GenBank/DDBJ whole genome shotgun (WGS) entry which is preliminary data.</text>
</comment>
<dbReference type="InterPro" id="IPR051506">
    <property type="entry name" value="ATOS_Transcription_Regulators"/>
</dbReference>
<accession>A0AAN7SCG6</accession>
<dbReference type="Proteomes" id="UP001353858">
    <property type="component" value="Unassembled WGS sequence"/>
</dbReference>
<dbReference type="EMBL" id="JARPUR010000001">
    <property type="protein sequence ID" value="KAK4884626.1"/>
    <property type="molecule type" value="Genomic_DNA"/>
</dbReference>
<keyword evidence="4" id="KW-1185">Reference proteome</keyword>
<evidence type="ECO:0000313" key="3">
    <source>
        <dbReference type="EMBL" id="KAK4884626.1"/>
    </source>
</evidence>
<dbReference type="InterPro" id="IPR033473">
    <property type="entry name" value="Atos-like_C"/>
</dbReference>
<dbReference type="SMART" id="SM01177">
    <property type="entry name" value="DUF4210"/>
    <property type="match status" value="1"/>
</dbReference>
<reference evidence="4" key="1">
    <citation type="submission" date="2023-01" db="EMBL/GenBank/DDBJ databases">
        <title>Key to firefly adult light organ development and bioluminescence: homeobox transcription factors regulate luciferase expression and transportation to peroxisome.</title>
        <authorList>
            <person name="Fu X."/>
        </authorList>
    </citation>
    <scope>NUCLEOTIDE SEQUENCE [LARGE SCALE GENOMIC DNA]</scope>
</reference>
<name>A0AAN7SCG6_9COLE</name>
<evidence type="ECO:0000313" key="4">
    <source>
        <dbReference type="Proteomes" id="UP001353858"/>
    </source>
</evidence>
<sequence length="905" mass="102060">MHNLHIYYCLKMHCSNFEIEGNRLDGGDVLVTIAALLTEGRIPGKLATKATGFHEGPHCTFKKPSDEHVCNSNDPLCLKYEKIRGEVLDLWQKGIPLCVEVLLSSCCACKNSETEGCCSKSTLDSTEYSDSGLLLEQWFINVTHRRIQDKTQITYQQLMNAVRSQLHFSQLSAWLSSNESDFKVIKNNITYRLTVPGETYEASHFTTTSIKHDFPLTDIGNGLSLQISLSSLPRLTQIPTVKCNKCEPVLSISFDKIQISKNQFKTFQKDLVDDRMYTSCTLKGKHRCEDFDDVDSSSKKDSKLGKFKRVCNYSEFAHCQPSTSKYVGNSFGSSSSGGYDTNIETKCKNKSILKSPQKSGIESELNVNDKRYLNSNFKQKLKNPKLDFAEIDAKCDLKRENFVEKKDTSEDLNKQQSKGDILLNAILRSCHSQSSAQNNHKNRPVDLSYMANGICEENKEKEKCDFKCVQQYGRERPCSCANAIKCESDNISICDNPSASGDIFSTKDKVKYNVYIDKHCDSPIPKIKYKKIRDISNVQHNHSHLSKYKARQKIIFADDDNSISDDKSNKRSLQSTDERSLFDDEVLNIVQEPFIDLTKTHSIGVDVPSAFEQAKFKKSLDNATCMVFHSRTGLPLTSSPAPVRRGKSCFDFDSSINSVSAIGNALFSLASDDESESDGSIISPCSPDSYLLPKKEALPPKCYRRRHPHNLLGTFEESVLNGRLEPVSTVHGFTAELGASGSFVPQHLVVPVTVFFYNLGDNDKVSSPYLGHINLGRKGYQVPKSGTVQVTLFNPLGTVVKMFVIMYDLSEMPPNTQTFLRQRTLYMPTNCSDKNLEWGPKWLRYLIHLRFISSKSGRIYLHTDIRMIIFRKSDLDTATAHGLDMSYELRSFTHLPSNPRFSPRK</sequence>
<comment type="similarity">
    <text evidence="1">Belongs to the ATOS family.</text>
</comment>
<protein>
    <recommendedName>
        <fullName evidence="2">Atos-like conserved domain-containing protein</fullName>
    </recommendedName>
</protein>